<dbReference type="WBParaSite" id="maker-uti_cns_0000371-snap-gene-0.31-mRNA-1">
    <property type="protein sequence ID" value="maker-uti_cns_0000371-snap-gene-0.31-mRNA-1"/>
    <property type="gene ID" value="maker-uti_cns_0000371-snap-gene-0.31"/>
</dbReference>
<feature type="transmembrane region" description="Helical" evidence="1">
    <location>
        <begin position="23"/>
        <end position="40"/>
    </location>
</feature>
<organism evidence="2 5">
    <name type="scientific">Macrostomum lignano</name>
    <dbReference type="NCBI Taxonomy" id="282301"/>
    <lineage>
        <taxon>Eukaryota</taxon>
        <taxon>Metazoa</taxon>
        <taxon>Spiralia</taxon>
        <taxon>Lophotrochozoa</taxon>
        <taxon>Platyhelminthes</taxon>
        <taxon>Rhabditophora</taxon>
        <taxon>Macrostomorpha</taxon>
        <taxon>Macrostomida</taxon>
        <taxon>Macrostomidae</taxon>
        <taxon>Macrostomum</taxon>
    </lineage>
</organism>
<proteinExistence type="predicted"/>
<keyword evidence="1" id="KW-0472">Membrane</keyword>
<evidence type="ECO:0000313" key="3">
    <source>
        <dbReference type="WBParaSite" id="maker-uti_cns_0000371-snap-gene-0.31-mRNA-1"/>
    </source>
</evidence>
<keyword evidence="1" id="KW-0812">Transmembrane</keyword>
<dbReference type="WBParaSite" id="maker-uti_cns_0003257-snap-gene-0.23-mRNA-1">
    <property type="protein sequence ID" value="maker-uti_cns_0003257-snap-gene-0.23-mRNA-1"/>
    <property type="gene ID" value="maker-uti_cns_0003257-snap-gene-0.23"/>
</dbReference>
<evidence type="ECO:0000256" key="1">
    <source>
        <dbReference type="SAM" id="Phobius"/>
    </source>
</evidence>
<evidence type="ECO:0000313" key="2">
    <source>
        <dbReference type="Proteomes" id="UP000095280"/>
    </source>
</evidence>
<name>A0A1I8H8K2_9PLAT</name>
<dbReference type="WBParaSite" id="maker-uti_cns_0004953-snap-gene-0.6-mRNA-1">
    <property type="protein sequence ID" value="maker-uti_cns_0004953-snap-gene-0.6-mRNA-1"/>
    <property type="gene ID" value="maker-uti_cns_0004953-snap-gene-0.6"/>
</dbReference>
<protein>
    <submittedName>
        <fullName evidence="3 4">Uncharacterized protein</fullName>
    </submittedName>
</protein>
<keyword evidence="2" id="KW-1185">Reference proteome</keyword>
<evidence type="ECO:0000313" key="5">
    <source>
        <dbReference type="WBParaSite" id="maker-uti_cns_0004953-snap-gene-0.6-mRNA-1"/>
    </source>
</evidence>
<accession>A0A1I8H8K2</accession>
<sequence length="41" mass="4615">MSFCSPVWPIACFLPFPLLSLPLSHLFVSFGAPIFCFVLLR</sequence>
<evidence type="ECO:0000313" key="4">
    <source>
        <dbReference type="WBParaSite" id="maker-uti_cns_0003257-snap-gene-0.23-mRNA-1"/>
    </source>
</evidence>
<reference evidence="3 4" key="1">
    <citation type="submission" date="2016-11" db="UniProtKB">
        <authorList>
            <consortium name="WormBaseParasite"/>
        </authorList>
    </citation>
    <scope>IDENTIFICATION</scope>
</reference>
<keyword evidence="1" id="KW-1133">Transmembrane helix</keyword>
<dbReference type="AlphaFoldDB" id="A0A1I8H8K2"/>
<dbReference type="Proteomes" id="UP000095280">
    <property type="component" value="Unplaced"/>
</dbReference>